<dbReference type="EMBL" id="FR904594">
    <property type="protein sequence ID" value="CDQ67708.1"/>
    <property type="molecule type" value="Genomic_DNA"/>
</dbReference>
<gene>
    <name evidence="1" type="ORF">GSONMT00022381001</name>
</gene>
<accession>A0A060WKA5</accession>
<dbReference type="PaxDb" id="8022-A0A060WKA5"/>
<dbReference type="STRING" id="8022.A0A060WKA5"/>
<evidence type="ECO:0000313" key="2">
    <source>
        <dbReference type="Proteomes" id="UP000193380"/>
    </source>
</evidence>
<organism evidence="1 2">
    <name type="scientific">Oncorhynchus mykiss</name>
    <name type="common">Rainbow trout</name>
    <name type="synonym">Salmo gairdneri</name>
    <dbReference type="NCBI Taxonomy" id="8022"/>
    <lineage>
        <taxon>Eukaryota</taxon>
        <taxon>Metazoa</taxon>
        <taxon>Chordata</taxon>
        <taxon>Craniata</taxon>
        <taxon>Vertebrata</taxon>
        <taxon>Euteleostomi</taxon>
        <taxon>Actinopterygii</taxon>
        <taxon>Neopterygii</taxon>
        <taxon>Teleostei</taxon>
        <taxon>Protacanthopterygii</taxon>
        <taxon>Salmoniformes</taxon>
        <taxon>Salmonidae</taxon>
        <taxon>Salmoninae</taxon>
        <taxon>Oncorhynchus</taxon>
    </lineage>
</organism>
<name>A0A060WKA5_ONCMY</name>
<reference evidence="1" key="1">
    <citation type="journal article" date="2014" name="Nat. Commun.">
        <title>The rainbow trout genome provides novel insights into evolution after whole-genome duplication in vertebrates.</title>
        <authorList>
            <person name="Berthelot C."/>
            <person name="Brunet F."/>
            <person name="Chalopin D."/>
            <person name="Juanchich A."/>
            <person name="Bernard M."/>
            <person name="Noel B."/>
            <person name="Bento P."/>
            <person name="Da Silva C."/>
            <person name="Labadie K."/>
            <person name="Alberti A."/>
            <person name="Aury J.M."/>
            <person name="Louis A."/>
            <person name="Dehais P."/>
            <person name="Bardou P."/>
            <person name="Montfort J."/>
            <person name="Klopp C."/>
            <person name="Cabau C."/>
            <person name="Gaspin C."/>
            <person name="Thorgaard G.H."/>
            <person name="Boussaha M."/>
            <person name="Quillet E."/>
            <person name="Guyomard R."/>
            <person name="Galiana D."/>
            <person name="Bobe J."/>
            <person name="Volff J.N."/>
            <person name="Genet C."/>
            <person name="Wincker P."/>
            <person name="Jaillon O."/>
            <person name="Roest Crollius H."/>
            <person name="Guiguen Y."/>
        </authorList>
    </citation>
    <scope>NUCLEOTIDE SEQUENCE [LARGE SCALE GENOMIC DNA]</scope>
</reference>
<protein>
    <submittedName>
        <fullName evidence="1">Uncharacterized protein</fullName>
    </submittedName>
</protein>
<reference evidence="1" key="2">
    <citation type="submission" date="2014-03" db="EMBL/GenBank/DDBJ databases">
        <authorList>
            <person name="Genoscope - CEA"/>
        </authorList>
    </citation>
    <scope>NUCLEOTIDE SEQUENCE</scope>
</reference>
<sequence length="151" mass="17209">MSFIFLNHFLDLSNGIDEGNLDHSDFQDTDISEVPVPAKLHVTDAQREEIRGWVLTVSMDQRMEQVLPNDERDTYDASLLAANTGIRYLPCVITGGWEKQPYRAPYHLTLPSPISMELPQCLGLYHLLQGCEKSWVCLCEGGYCWRVFDLS</sequence>
<dbReference type="Proteomes" id="UP000193380">
    <property type="component" value="Unassembled WGS sequence"/>
</dbReference>
<dbReference type="AlphaFoldDB" id="A0A060WKA5"/>
<proteinExistence type="predicted"/>
<evidence type="ECO:0000313" key="1">
    <source>
        <dbReference type="EMBL" id="CDQ67708.1"/>
    </source>
</evidence>